<organism evidence="8 9">
    <name type="scientific">Hydrogenispora ethanolica</name>
    <dbReference type="NCBI Taxonomy" id="1082276"/>
    <lineage>
        <taxon>Bacteria</taxon>
        <taxon>Bacillati</taxon>
        <taxon>Bacillota</taxon>
        <taxon>Hydrogenispora</taxon>
    </lineage>
</organism>
<dbReference type="SUPFAM" id="SSF53167">
    <property type="entry name" value="Purine and uridine phosphorylases"/>
    <property type="match status" value="1"/>
</dbReference>
<evidence type="ECO:0000256" key="1">
    <source>
        <dbReference type="ARBA" id="ARBA00010456"/>
    </source>
</evidence>
<evidence type="ECO:0000259" key="7">
    <source>
        <dbReference type="Pfam" id="PF01048"/>
    </source>
</evidence>
<dbReference type="PROSITE" id="PS01232">
    <property type="entry name" value="PNP_UDP_1"/>
    <property type="match status" value="1"/>
</dbReference>
<comment type="similarity">
    <text evidence="1">Belongs to the PNP/UDP phosphorylase family.</text>
</comment>
<name>A0A4R1S764_HYDET</name>
<keyword evidence="9" id="KW-1185">Reference proteome</keyword>
<evidence type="ECO:0000256" key="2">
    <source>
        <dbReference type="ARBA" id="ARBA00011888"/>
    </source>
</evidence>
<dbReference type="GO" id="GO:0005829">
    <property type="term" value="C:cytosol"/>
    <property type="evidence" value="ECO:0007669"/>
    <property type="project" value="TreeGrafter"/>
</dbReference>
<dbReference type="EMBL" id="SLUN01000003">
    <property type="protein sequence ID" value="TCL75151.1"/>
    <property type="molecule type" value="Genomic_DNA"/>
</dbReference>
<evidence type="ECO:0000256" key="6">
    <source>
        <dbReference type="ARBA" id="ARBA00048447"/>
    </source>
</evidence>
<comment type="caution">
    <text evidence="8">The sequence shown here is derived from an EMBL/GenBank/DDBJ whole genome shotgun (WGS) entry which is preliminary data.</text>
</comment>
<dbReference type="Proteomes" id="UP000295008">
    <property type="component" value="Unassembled WGS sequence"/>
</dbReference>
<evidence type="ECO:0000256" key="4">
    <source>
        <dbReference type="ARBA" id="ARBA00022676"/>
    </source>
</evidence>
<dbReference type="InterPro" id="IPR018016">
    <property type="entry name" value="Nucleoside_phosphorylase_CS"/>
</dbReference>
<keyword evidence="4" id="KW-0328">Glycosyltransferase</keyword>
<dbReference type="CDD" id="cd17767">
    <property type="entry name" value="UP_EcUdp-like"/>
    <property type="match status" value="1"/>
</dbReference>
<dbReference type="GO" id="GO:0004850">
    <property type="term" value="F:uridine phosphorylase activity"/>
    <property type="evidence" value="ECO:0007669"/>
    <property type="project" value="UniProtKB-EC"/>
</dbReference>
<dbReference type="InterPro" id="IPR035994">
    <property type="entry name" value="Nucleoside_phosphorylase_sf"/>
</dbReference>
<reference evidence="8 9" key="1">
    <citation type="submission" date="2019-03" db="EMBL/GenBank/DDBJ databases">
        <title>Genomic Encyclopedia of Type Strains, Phase IV (KMG-IV): sequencing the most valuable type-strain genomes for metagenomic binning, comparative biology and taxonomic classification.</title>
        <authorList>
            <person name="Goeker M."/>
        </authorList>
    </citation>
    <scope>NUCLEOTIDE SEQUENCE [LARGE SCALE GENOMIC DNA]</scope>
    <source>
        <strain evidence="8 9">LX-B</strain>
    </source>
</reference>
<evidence type="ECO:0000256" key="3">
    <source>
        <dbReference type="ARBA" id="ARBA00021980"/>
    </source>
</evidence>
<keyword evidence="5" id="KW-0808">Transferase</keyword>
<comment type="catalytic activity">
    <reaction evidence="6">
        <text>uridine + phosphate = alpha-D-ribose 1-phosphate + uracil</text>
        <dbReference type="Rhea" id="RHEA:24388"/>
        <dbReference type="ChEBI" id="CHEBI:16704"/>
        <dbReference type="ChEBI" id="CHEBI:17568"/>
        <dbReference type="ChEBI" id="CHEBI:43474"/>
        <dbReference type="ChEBI" id="CHEBI:57720"/>
        <dbReference type="EC" id="2.4.2.3"/>
    </reaction>
</comment>
<dbReference type="Gene3D" id="3.40.50.1580">
    <property type="entry name" value="Nucleoside phosphorylase domain"/>
    <property type="match status" value="1"/>
</dbReference>
<dbReference type="OrthoDB" id="9772602at2"/>
<dbReference type="PANTHER" id="PTHR43691">
    <property type="entry name" value="URIDINE PHOSPHORYLASE"/>
    <property type="match status" value="1"/>
</dbReference>
<sequence>MTYDPTLQKHIRCRQGDVAEYVMIPGDPARARRIAEQFDSFEKVSENREYVVYTGVKDGVRLSVCSTGIGGPSTAIAIEELARIGAHTFIRVGSAGGRKENIPVGSVVVVNAAIKGDGTSNAYLPGIYPAVATVQVTQALLEAARETLNGEPCFTGVSFTRDAYYVQNRELNETFKETEAAVSEMECATVFTVGALRGLRTGAVVGTDSNIFLAKQLTLEEKDALYQKAERKTIAIAIAALLRLARAGRD</sequence>
<dbReference type="RefSeq" id="WP_132012835.1">
    <property type="nucleotide sequence ID" value="NZ_SLUN01000003.1"/>
</dbReference>
<dbReference type="AlphaFoldDB" id="A0A4R1S764"/>
<dbReference type="EC" id="2.4.2.3" evidence="2"/>
<gene>
    <name evidence="8" type="ORF">EDC14_100382</name>
</gene>
<evidence type="ECO:0000313" key="9">
    <source>
        <dbReference type="Proteomes" id="UP000295008"/>
    </source>
</evidence>
<proteinExistence type="inferred from homology"/>
<evidence type="ECO:0000256" key="5">
    <source>
        <dbReference type="ARBA" id="ARBA00022679"/>
    </source>
</evidence>
<accession>A0A4R1S764</accession>
<dbReference type="Pfam" id="PF01048">
    <property type="entry name" value="PNP_UDP_1"/>
    <property type="match status" value="1"/>
</dbReference>
<evidence type="ECO:0000313" key="8">
    <source>
        <dbReference type="EMBL" id="TCL75151.1"/>
    </source>
</evidence>
<dbReference type="InterPro" id="IPR000845">
    <property type="entry name" value="Nucleoside_phosphorylase_d"/>
</dbReference>
<feature type="domain" description="Nucleoside phosphorylase" evidence="7">
    <location>
        <begin position="21"/>
        <end position="240"/>
    </location>
</feature>
<dbReference type="GO" id="GO:0009164">
    <property type="term" value="P:nucleoside catabolic process"/>
    <property type="evidence" value="ECO:0007669"/>
    <property type="project" value="UniProtKB-ARBA"/>
</dbReference>
<protein>
    <recommendedName>
        <fullName evidence="3">Uridine phosphorylase</fullName>
        <ecNumber evidence="2">2.4.2.3</ecNumber>
    </recommendedName>
</protein>
<dbReference type="PANTHER" id="PTHR43691:SF11">
    <property type="entry name" value="FI09636P-RELATED"/>
    <property type="match status" value="1"/>
</dbReference>